<evidence type="ECO:0000313" key="2">
    <source>
        <dbReference type="Proteomes" id="UP000029340"/>
    </source>
</evidence>
<dbReference type="EMBL" id="KM347889">
    <property type="protein sequence ID" value="AIM50179.1"/>
    <property type="molecule type" value="Genomic_DNA"/>
</dbReference>
<dbReference type="Proteomes" id="UP000029340">
    <property type="component" value="Segment"/>
</dbReference>
<dbReference type="GeneID" id="23679818"/>
<gene>
    <name evidence="1" type="ORF">PBI_BUZZLYSEYEAR_57</name>
</gene>
<sequence length="94" mass="10652">MSQDVIPEPRVCECGHQFRWYDIDPDPDTTSVFYEIAVEAGIPIFRTHEDVVERECPHLNGTVIQHCSKCGRVVDMWGMGPAGGLECECWEGRL</sequence>
<organism evidence="1 2">
    <name type="scientific">Mycobacterium phage BuzzLyseyear</name>
    <dbReference type="NCBI Taxonomy" id="1536598"/>
    <lineage>
        <taxon>Viruses</taxon>
        <taxon>Duplodnaviria</taxon>
        <taxon>Heunggongvirae</taxon>
        <taxon>Uroviricota</taxon>
        <taxon>Caudoviricetes</taxon>
        <taxon>Gracegardnervirinae</taxon>
        <taxon>Cheoctovirus</taxon>
        <taxon>Cheoctovirus buzzlyseyear</taxon>
    </lineage>
</organism>
<proteinExistence type="predicted"/>
<dbReference type="RefSeq" id="YP_009125050.1">
    <property type="nucleotide sequence ID" value="NC_026593.1"/>
</dbReference>
<keyword evidence="2" id="KW-1185">Reference proteome</keyword>
<protein>
    <submittedName>
        <fullName evidence="1">Uncharacterized protein</fullName>
    </submittedName>
</protein>
<dbReference type="OrthoDB" id="15905at10239"/>
<reference evidence="1 2" key="1">
    <citation type="submission" date="2014-08" db="EMBL/GenBank/DDBJ databases">
        <authorList>
            <person name="Brown E."/>
            <person name="Busser K."/>
            <person name="Coggins G."/>
            <person name="Colvin K."/>
            <person name="DeRiso A."/>
            <person name="Evans J."/>
            <person name="Filut J."/>
            <person name="Hong D."/>
            <person name="Keeton A."/>
            <person name="Lombard A."/>
            <person name="Martinez K."/>
            <person name="Neilson N."/>
            <person name="Schroeder A."/>
            <person name="Schulte T."/>
            <person name="Waidelich A."/>
            <person name="Welfley H."/>
            <person name="Breitenberger C.A."/>
            <person name="Daniels C.J."/>
            <person name="Ball S.L."/>
            <person name="Serrano M.G."/>
            <person name="Buck G."/>
            <person name="Lee V."/>
            <person name="Wang Y."/>
            <person name="Carvalho R."/>
            <person name="Voegtly L."/>
            <person name="Shi R."/>
            <person name="Duckworth R."/>
            <person name="Johnson A."/>
            <person name="Loviza R."/>
            <person name="Walstead R."/>
            <person name="Shah Z."/>
            <person name="Kiflezghi M."/>
            <person name="Wade K."/>
            <person name="Anders K.R."/>
            <person name="Braun M.A."/>
            <person name="Delesalle V.A."/>
            <person name="Hughes L.E."/>
            <person name="Ware V.C."/>
            <person name="Bradley K.W."/>
            <person name="Barker L.P."/>
            <person name="Asai D.J."/>
            <person name="Bowman C.A."/>
            <person name="Russell D.A."/>
            <person name="Pope W.H."/>
            <person name="Jacobs-Sera D."/>
            <person name="Hendrix R.W."/>
            <person name="Hatfull G.F."/>
        </authorList>
    </citation>
    <scope>NUCLEOTIDE SEQUENCE [LARGE SCALE GENOMIC DNA]</scope>
</reference>
<evidence type="ECO:0000313" key="1">
    <source>
        <dbReference type="EMBL" id="AIM50179.1"/>
    </source>
</evidence>
<dbReference type="KEGG" id="vg:23679818"/>
<accession>A0A088FU67</accession>
<name>A0A088FU67_9CAUD</name>